<evidence type="ECO:0000256" key="1">
    <source>
        <dbReference type="SAM" id="Phobius"/>
    </source>
</evidence>
<dbReference type="OrthoDB" id="1921102at2759"/>
<sequence length="121" mass="13179">MTPFSDLLPLLLRLRLRRPMLRRAATWTALMTSAVVLSSFTPEVAFVWALSHPRIAAARCRGDRVWVPLDSEGACLPSRALSRSIADVFVPPVFAALVVGASACFVKAVAWGRDDIPSEMG</sequence>
<dbReference type="EMBL" id="SWLB01000014">
    <property type="protein sequence ID" value="KAF3329989.1"/>
    <property type="molecule type" value="Genomic_DNA"/>
</dbReference>
<organism evidence="2 3">
    <name type="scientific">Carex littledalei</name>
    <dbReference type="NCBI Taxonomy" id="544730"/>
    <lineage>
        <taxon>Eukaryota</taxon>
        <taxon>Viridiplantae</taxon>
        <taxon>Streptophyta</taxon>
        <taxon>Embryophyta</taxon>
        <taxon>Tracheophyta</taxon>
        <taxon>Spermatophyta</taxon>
        <taxon>Magnoliopsida</taxon>
        <taxon>Liliopsida</taxon>
        <taxon>Poales</taxon>
        <taxon>Cyperaceae</taxon>
        <taxon>Cyperoideae</taxon>
        <taxon>Cariceae</taxon>
        <taxon>Carex</taxon>
        <taxon>Carex subgen. Euthyceras</taxon>
    </lineage>
</organism>
<evidence type="ECO:0000313" key="2">
    <source>
        <dbReference type="EMBL" id="KAF3329989.1"/>
    </source>
</evidence>
<evidence type="ECO:0000313" key="3">
    <source>
        <dbReference type="Proteomes" id="UP000623129"/>
    </source>
</evidence>
<comment type="caution">
    <text evidence="2">The sequence shown here is derived from an EMBL/GenBank/DDBJ whole genome shotgun (WGS) entry which is preliminary data.</text>
</comment>
<protein>
    <submittedName>
        <fullName evidence="2">Uncharacterized protein</fullName>
    </submittedName>
</protein>
<keyword evidence="3" id="KW-1185">Reference proteome</keyword>
<proteinExistence type="predicted"/>
<feature type="transmembrane region" description="Helical" evidence="1">
    <location>
        <begin position="21"/>
        <end position="40"/>
    </location>
</feature>
<dbReference type="PANTHER" id="PTHR34658">
    <property type="entry name" value="OS01G0151800 PROTEIN"/>
    <property type="match status" value="1"/>
</dbReference>
<dbReference type="AlphaFoldDB" id="A0A833R5P9"/>
<reference evidence="2" key="1">
    <citation type="submission" date="2020-01" db="EMBL/GenBank/DDBJ databases">
        <title>Genome sequence of Kobresia littledalei, the first chromosome-level genome in the family Cyperaceae.</title>
        <authorList>
            <person name="Qu G."/>
        </authorList>
    </citation>
    <scope>NUCLEOTIDE SEQUENCE</scope>
    <source>
        <strain evidence="2">C.B.Clarke</strain>
        <tissue evidence="2">Leaf</tissue>
    </source>
</reference>
<feature type="transmembrane region" description="Helical" evidence="1">
    <location>
        <begin position="89"/>
        <end position="110"/>
    </location>
</feature>
<dbReference type="Proteomes" id="UP000623129">
    <property type="component" value="Unassembled WGS sequence"/>
</dbReference>
<keyword evidence="1" id="KW-0472">Membrane</keyword>
<accession>A0A833R5P9</accession>
<keyword evidence="1" id="KW-0812">Transmembrane</keyword>
<name>A0A833R5P9_9POAL</name>
<keyword evidence="1" id="KW-1133">Transmembrane helix</keyword>
<dbReference type="PANTHER" id="PTHR34658:SF4">
    <property type="entry name" value="EXPRESSED PROTEIN"/>
    <property type="match status" value="1"/>
</dbReference>
<gene>
    <name evidence="2" type="ORF">FCM35_KLT05320</name>
</gene>